<dbReference type="Proteomes" id="UP000030745">
    <property type="component" value="Unassembled WGS sequence"/>
</dbReference>
<proteinExistence type="predicted"/>
<dbReference type="AlphaFoldDB" id="A0A067CUF7"/>
<evidence type="ECO:0000313" key="2">
    <source>
        <dbReference type="Proteomes" id="UP000030745"/>
    </source>
</evidence>
<name>A0A067CUF7_SAPPC</name>
<sequence>MVVELEHMNHSFPHTFLWLPRYFALIPSHRRVIGIKTYGNPLRFGAIAVMSNCGLPQRPYDAIVGTAPLTKRAKLSIWKKLEHHEWQLGRMDRPVLHINVADLLYLDDANLSRRRTTNDRAP</sequence>
<dbReference type="GeneID" id="24124052"/>
<keyword evidence="2" id="KW-1185">Reference proteome</keyword>
<protein>
    <submittedName>
        <fullName evidence="1">Uncharacterized protein</fullName>
    </submittedName>
</protein>
<evidence type="ECO:0000313" key="1">
    <source>
        <dbReference type="EMBL" id="KDO34329.1"/>
    </source>
</evidence>
<reference evidence="1 2" key="1">
    <citation type="journal article" date="2013" name="PLoS Genet.">
        <title>Distinctive expansion of potential virulence genes in the genome of the oomycete fish pathogen Saprolegnia parasitica.</title>
        <authorList>
            <person name="Jiang R.H."/>
            <person name="de Bruijn I."/>
            <person name="Haas B.J."/>
            <person name="Belmonte R."/>
            <person name="Lobach L."/>
            <person name="Christie J."/>
            <person name="van den Ackerveken G."/>
            <person name="Bottin A."/>
            <person name="Bulone V."/>
            <person name="Diaz-Moreno S.M."/>
            <person name="Dumas B."/>
            <person name="Fan L."/>
            <person name="Gaulin E."/>
            <person name="Govers F."/>
            <person name="Grenville-Briggs L.J."/>
            <person name="Horner N.R."/>
            <person name="Levin J.Z."/>
            <person name="Mammella M."/>
            <person name="Meijer H.J."/>
            <person name="Morris P."/>
            <person name="Nusbaum C."/>
            <person name="Oome S."/>
            <person name="Phillips A.J."/>
            <person name="van Rooyen D."/>
            <person name="Rzeszutek E."/>
            <person name="Saraiva M."/>
            <person name="Secombes C.J."/>
            <person name="Seidl M.F."/>
            <person name="Snel B."/>
            <person name="Stassen J.H."/>
            <person name="Sykes S."/>
            <person name="Tripathy S."/>
            <person name="van den Berg H."/>
            <person name="Vega-Arreguin J.C."/>
            <person name="Wawra S."/>
            <person name="Young S.K."/>
            <person name="Zeng Q."/>
            <person name="Dieguez-Uribeondo J."/>
            <person name="Russ C."/>
            <person name="Tyler B.M."/>
            <person name="van West P."/>
        </authorList>
    </citation>
    <scope>NUCLEOTIDE SEQUENCE [LARGE SCALE GENOMIC DNA]</scope>
    <source>
        <strain evidence="1 2">CBS 223.65</strain>
    </source>
</reference>
<dbReference type="EMBL" id="KK583191">
    <property type="protein sequence ID" value="KDO34329.1"/>
    <property type="molecule type" value="Genomic_DNA"/>
</dbReference>
<accession>A0A067CUF7</accession>
<dbReference type="VEuPathDB" id="FungiDB:SPRG_01464"/>
<dbReference type="KEGG" id="spar:SPRG_01464"/>
<organism evidence="1 2">
    <name type="scientific">Saprolegnia parasitica (strain CBS 223.65)</name>
    <dbReference type="NCBI Taxonomy" id="695850"/>
    <lineage>
        <taxon>Eukaryota</taxon>
        <taxon>Sar</taxon>
        <taxon>Stramenopiles</taxon>
        <taxon>Oomycota</taxon>
        <taxon>Saprolegniomycetes</taxon>
        <taxon>Saprolegniales</taxon>
        <taxon>Saprolegniaceae</taxon>
        <taxon>Saprolegnia</taxon>
    </lineage>
</organism>
<dbReference type="RefSeq" id="XP_012195066.1">
    <property type="nucleotide sequence ID" value="XM_012339676.1"/>
</dbReference>
<gene>
    <name evidence="1" type="ORF">SPRG_01464</name>
</gene>